<protein>
    <submittedName>
        <fullName evidence="2">Serine kinase of HPr protein (Carbohydrate metabolism regulator)</fullName>
    </submittedName>
</protein>
<keyword evidence="2" id="KW-0418">Kinase</keyword>
<dbReference type="CDD" id="cd01918">
    <property type="entry name" value="HprK_C"/>
    <property type="match status" value="1"/>
</dbReference>
<keyword evidence="3" id="KW-1185">Reference proteome</keyword>
<feature type="domain" description="HPr kinase/phosphorylase C-terminal" evidence="1">
    <location>
        <begin position="2"/>
        <end position="83"/>
    </location>
</feature>
<organism evidence="2 3">
    <name type="scientific">Xanthobacter agilis</name>
    <dbReference type="NCBI Taxonomy" id="47492"/>
    <lineage>
        <taxon>Bacteria</taxon>
        <taxon>Pseudomonadati</taxon>
        <taxon>Pseudomonadota</taxon>
        <taxon>Alphaproteobacteria</taxon>
        <taxon>Hyphomicrobiales</taxon>
        <taxon>Xanthobacteraceae</taxon>
        <taxon>Xanthobacter</taxon>
    </lineage>
</organism>
<sequence>MAAAPSIHASCVAIGGRGVLIRGASGAGKSTLALTLILDAPRVLAPAELVADDRVLLAMEDGALVARPVPVLSGLIEVRGLGLRRLPHRDRVSLSLVVDLTADDTARLPLEEAQTVRIFGCPLPRIAPERLETAALLVAAALASEPHAN</sequence>
<dbReference type="Proteomes" id="UP001241747">
    <property type="component" value="Unassembled WGS sequence"/>
</dbReference>
<evidence type="ECO:0000313" key="2">
    <source>
        <dbReference type="EMBL" id="MDQ0505660.1"/>
    </source>
</evidence>
<dbReference type="InterPro" id="IPR027417">
    <property type="entry name" value="P-loop_NTPase"/>
</dbReference>
<name>A0ABU0LET2_XANAG</name>
<dbReference type="GO" id="GO:0016301">
    <property type="term" value="F:kinase activity"/>
    <property type="evidence" value="ECO:0007669"/>
    <property type="project" value="UniProtKB-KW"/>
</dbReference>
<dbReference type="Gene3D" id="3.40.50.300">
    <property type="entry name" value="P-loop containing nucleotide triphosphate hydrolases"/>
    <property type="match status" value="1"/>
</dbReference>
<keyword evidence="2" id="KW-0808">Transferase</keyword>
<gene>
    <name evidence="2" type="ORF">QOZ94_002460</name>
</gene>
<dbReference type="RefSeq" id="WP_237345539.1">
    <property type="nucleotide sequence ID" value="NZ_JABWGX010000010.1"/>
</dbReference>
<comment type="caution">
    <text evidence="2">The sequence shown here is derived from an EMBL/GenBank/DDBJ whole genome shotgun (WGS) entry which is preliminary data.</text>
</comment>
<evidence type="ECO:0000259" key="1">
    <source>
        <dbReference type="Pfam" id="PF07475"/>
    </source>
</evidence>
<reference evidence="2 3" key="1">
    <citation type="submission" date="2023-07" db="EMBL/GenBank/DDBJ databases">
        <title>Genomic Encyclopedia of Type Strains, Phase IV (KMG-IV): sequencing the most valuable type-strain genomes for metagenomic binning, comparative biology and taxonomic classification.</title>
        <authorList>
            <person name="Goeker M."/>
        </authorList>
    </citation>
    <scope>NUCLEOTIDE SEQUENCE [LARGE SCALE GENOMIC DNA]</scope>
    <source>
        <strain evidence="2 3">DSM 3770</strain>
    </source>
</reference>
<dbReference type="EMBL" id="JAUSVY010000005">
    <property type="protein sequence ID" value="MDQ0505660.1"/>
    <property type="molecule type" value="Genomic_DNA"/>
</dbReference>
<evidence type="ECO:0000313" key="3">
    <source>
        <dbReference type="Proteomes" id="UP001241747"/>
    </source>
</evidence>
<dbReference type="InterPro" id="IPR011104">
    <property type="entry name" value="Hpr_kin/Pase_C"/>
</dbReference>
<accession>A0ABU0LET2</accession>
<proteinExistence type="predicted"/>
<dbReference type="SUPFAM" id="SSF53795">
    <property type="entry name" value="PEP carboxykinase-like"/>
    <property type="match status" value="1"/>
</dbReference>
<dbReference type="Pfam" id="PF07475">
    <property type="entry name" value="Hpr_kinase_C"/>
    <property type="match status" value="1"/>
</dbReference>